<dbReference type="InterPro" id="IPR058532">
    <property type="entry name" value="YjbR/MT2646/Rv2570-like"/>
</dbReference>
<dbReference type="OrthoDB" id="9789813at2"/>
<proteinExistence type="predicted"/>
<dbReference type="Gene3D" id="3.90.1150.30">
    <property type="match status" value="1"/>
</dbReference>
<accession>A0A315XZD5</accession>
<name>A0A315XZD5_RUMFL</name>
<sequence>MGGLKERLFGYARERYGSEPEYLWKRYPDFAVFRCAANKKWYAISMGVDGKSLGLEKGVKYEIVNVKCSPLMTGSLLAMKGILPAYHMQKEQWVSVLLDGTVDEEQLLGLLDMSYELASQSGSGKRLRTDTKEWLIPAAPAMYDVEQDFRRDGAIIWKQTSDVIVGDTVYIYMAAPISAIMYRCVAEEVNIPYNYDDGSYRIKKAMKLKLTHRLAQEDMPLSEMRKLGVSAVRGARGVPNTLSCRLRELCRSGEPPQAVSR</sequence>
<gene>
    <name evidence="1" type="ORF">IE37_01613</name>
</gene>
<dbReference type="InterPro" id="IPR038056">
    <property type="entry name" value="YjbR-like_sf"/>
</dbReference>
<evidence type="ECO:0000313" key="2">
    <source>
        <dbReference type="Proteomes" id="UP000245720"/>
    </source>
</evidence>
<dbReference type="PANTHER" id="PTHR35145">
    <property type="entry name" value="CYTOPLASMIC PROTEIN-RELATED"/>
    <property type="match status" value="1"/>
</dbReference>
<comment type="caution">
    <text evidence="1">The sequence shown here is derived from an EMBL/GenBank/DDBJ whole genome shotgun (WGS) entry which is preliminary data.</text>
</comment>
<dbReference type="GO" id="GO:0003677">
    <property type="term" value="F:DNA binding"/>
    <property type="evidence" value="ECO:0007669"/>
    <property type="project" value="UniProtKB-KW"/>
</dbReference>
<evidence type="ECO:0000313" key="1">
    <source>
        <dbReference type="EMBL" id="PWJ13114.1"/>
    </source>
</evidence>
<dbReference type="AlphaFoldDB" id="A0A315XZD5"/>
<dbReference type="EMBL" id="QGDI01000005">
    <property type="protein sequence ID" value="PWJ13114.1"/>
    <property type="molecule type" value="Genomic_DNA"/>
</dbReference>
<organism evidence="1 2">
    <name type="scientific">Ruminococcus flavefaciens</name>
    <dbReference type="NCBI Taxonomy" id="1265"/>
    <lineage>
        <taxon>Bacteria</taxon>
        <taxon>Bacillati</taxon>
        <taxon>Bacillota</taxon>
        <taxon>Clostridia</taxon>
        <taxon>Eubacteriales</taxon>
        <taxon>Oscillospiraceae</taxon>
        <taxon>Ruminococcus</taxon>
    </lineage>
</organism>
<dbReference type="RefSeq" id="WP_109726395.1">
    <property type="nucleotide sequence ID" value="NZ_QGDI01000005.1"/>
</dbReference>
<keyword evidence="1" id="KW-0238">DNA-binding</keyword>
<dbReference type="Proteomes" id="UP000245720">
    <property type="component" value="Unassembled WGS sequence"/>
</dbReference>
<reference evidence="1 2" key="1">
    <citation type="submission" date="2018-05" db="EMBL/GenBank/DDBJ databases">
        <title>The Hungate 1000. A catalogue of reference genomes from the rumen microbiome.</title>
        <authorList>
            <person name="Kelly W."/>
        </authorList>
    </citation>
    <scope>NUCLEOTIDE SEQUENCE [LARGE SCALE GENOMIC DNA]</scope>
    <source>
        <strain evidence="1 2">SAb67</strain>
    </source>
</reference>
<protein>
    <submittedName>
        <fullName evidence="1">Putative DNA-binding protein (MmcQ/YjbR family)</fullName>
    </submittedName>
</protein>
<dbReference type="SUPFAM" id="SSF142906">
    <property type="entry name" value="YjbR-like"/>
    <property type="match status" value="1"/>
</dbReference>
<dbReference type="PANTHER" id="PTHR35145:SF1">
    <property type="entry name" value="CYTOPLASMIC PROTEIN"/>
    <property type="match status" value="1"/>
</dbReference>
<dbReference type="Pfam" id="PF04237">
    <property type="entry name" value="YjbR"/>
    <property type="match status" value="1"/>
</dbReference>
<dbReference type="InterPro" id="IPR007351">
    <property type="entry name" value="YjbR"/>
</dbReference>